<dbReference type="AlphaFoldDB" id="A0A1I3GLB8"/>
<organism evidence="2 3">
    <name type="scientific">Parapedobacter indicus</name>
    <dbReference type="NCBI Taxonomy" id="1477437"/>
    <lineage>
        <taxon>Bacteria</taxon>
        <taxon>Pseudomonadati</taxon>
        <taxon>Bacteroidota</taxon>
        <taxon>Sphingobacteriia</taxon>
        <taxon>Sphingobacteriales</taxon>
        <taxon>Sphingobacteriaceae</taxon>
        <taxon>Parapedobacter</taxon>
    </lineage>
</organism>
<evidence type="ECO:0000313" key="3">
    <source>
        <dbReference type="Proteomes" id="UP000198670"/>
    </source>
</evidence>
<accession>A0A1I3GLB8</accession>
<dbReference type="RefSeq" id="WP_090625833.1">
    <property type="nucleotide sequence ID" value="NZ_FOQO01000003.1"/>
</dbReference>
<dbReference type="STRING" id="1477437.SAMN05444682_10316"/>
<sequence length="194" mass="22606">MPRFKTLQLKITLLETKPSVWRRIVVPAGFSFYQLHRAIQAAFGWENSHLFEFGKQGLSDPDGIGIPNDEMPVKDARRVKISTIFRKVNDKFTYVYDFGDHWQHQVVLEEITDKEIYTAYYCIGGKNECPPEDVGSTHGYREMADTFAHGTTAEKRSYRQWLGLRSNEDWDPAYYNQREVNKRMALIAPAGWMF</sequence>
<feature type="domain" description="Plasmid pRiA4b Orf3-like" evidence="1">
    <location>
        <begin position="6"/>
        <end position="177"/>
    </location>
</feature>
<evidence type="ECO:0000313" key="2">
    <source>
        <dbReference type="EMBL" id="SFI24041.1"/>
    </source>
</evidence>
<dbReference type="InterPro" id="IPR012912">
    <property type="entry name" value="Plasmid_pRiA4b_Orf3-like"/>
</dbReference>
<dbReference type="Proteomes" id="UP000198670">
    <property type="component" value="Unassembled WGS sequence"/>
</dbReference>
<dbReference type="InterPro" id="IPR024047">
    <property type="entry name" value="MM3350-like_sf"/>
</dbReference>
<dbReference type="EMBL" id="FOQO01000003">
    <property type="protein sequence ID" value="SFI24041.1"/>
    <property type="molecule type" value="Genomic_DNA"/>
</dbReference>
<dbReference type="Pfam" id="PF07929">
    <property type="entry name" value="PRiA4_ORF3"/>
    <property type="match status" value="1"/>
</dbReference>
<name>A0A1I3GLB8_9SPHI</name>
<dbReference type="SUPFAM" id="SSF159941">
    <property type="entry name" value="MM3350-like"/>
    <property type="match status" value="1"/>
</dbReference>
<dbReference type="PANTHER" id="PTHR41878:SF1">
    <property type="entry name" value="TNPR PROTEIN"/>
    <property type="match status" value="1"/>
</dbReference>
<gene>
    <name evidence="2" type="ORF">SAMN05444682_10316</name>
</gene>
<reference evidence="2 3" key="1">
    <citation type="submission" date="2016-10" db="EMBL/GenBank/DDBJ databases">
        <authorList>
            <person name="de Groot N.N."/>
        </authorList>
    </citation>
    <scope>NUCLEOTIDE SEQUENCE [LARGE SCALE GENOMIC DNA]</scope>
    <source>
        <strain evidence="2 3">RK1</strain>
    </source>
</reference>
<dbReference type="OrthoDB" id="9801392at2"/>
<dbReference type="Gene3D" id="3.10.290.30">
    <property type="entry name" value="MM3350-like"/>
    <property type="match status" value="1"/>
</dbReference>
<dbReference type="PANTHER" id="PTHR41878">
    <property type="entry name" value="LEXA REPRESSOR-RELATED"/>
    <property type="match status" value="1"/>
</dbReference>
<evidence type="ECO:0000259" key="1">
    <source>
        <dbReference type="Pfam" id="PF07929"/>
    </source>
</evidence>
<proteinExistence type="predicted"/>
<keyword evidence="3" id="KW-1185">Reference proteome</keyword>
<protein>
    <submittedName>
        <fullName evidence="2">PRiA4b ORF-3-like protein</fullName>
    </submittedName>
</protein>